<protein>
    <submittedName>
        <fullName evidence="4">Outer membrane efflux protein</fullName>
    </submittedName>
</protein>
<dbReference type="PATRIC" id="fig|1265738.3.peg.5476"/>
<comment type="caution">
    <text evidence="4">The sequence shown here is derived from an EMBL/GenBank/DDBJ whole genome shotgun (WGS) entry which is preliminary data.</text>
</comment>
<organism evidence="4 5">
    <name type="scientific">Rhodopirellula maiorica SM1</name>
    <dbReference type="NCBI Taxonomy" id="1265738"/>
    <lineage>
        <taxon>Bacteria</taxon>
        <taxon>Pseudomonadati</taxon>
        <taxon>Planctomycetota</taxon>
        <taxon>Planctomycetia</taxon>
        <taxon>Pirellulales</taxon>
        <taxon>Pirellulaceae</taxon>
        <taxon>Novipirellula</taxon>
    </lineage>
</organism>
<dbReference type="AlphaFoldDB" id="M5RDN8"/>
<keyword evidence="2" id="KW-0175">Coiled coil</keyword>
<feature type="signal peptide" evidence="3">
    <location>
        <begin position="1"/>
        <end position="27"/>
    </location>
</feature>
<reference evidence="4 5" key="1">
    <citation type="journal article" date="2013" name="Mar. Genomics">
        <title>Expression of sulfatases in Rhodopirellula baltica and the diversity of sulfatases in the genus Rhodopirellula.</title>
        <authorList>
            <person name="Wegner C.E."/>
            <person name="Richter-Heitmann T."/>
            <person name="Klindworth A."/>
            <person name="Klockow C."/>
            <person name="Richter M."/>
            <person name="Achstetter T."/>
            <person name="Glockner F.O."/>
            <person name="Harder J."/>
        </authorList>
    </citation>
    <scope>NUCLEOTIDE SEQUENCE [LARGE SCALE GENOMIC DNA]</scope>
    <source>
        <strain evidence="4 5">SM1</strain>
    </source>
</reference>
<name>M5RDN8_9BACT</name>
<dbReference type="GO" id="GO:0015562">
    <property type="term" value="F:efflux transmembrane transporter activity"/>
    <property type="evidence" value="ECO:0007669"/>
    <property type="project" value="InterPro"/>
</dbReference>
<evidence type="ECO:0000313" key="5">
    <source>
        <dbReference type="Proteomes" id="UP000011991"/>
    </source>
</evidence>
<gene>
    <name evidence="4" type="ORF">RMSM_05471</name>
</gene>
<dbReference type="PANTHER" id="PTHR30203">
    <property type="entry name" value="OUTER MEMBRANE CATION EFFLUX PROTEIN"/>
    <property type="match status" value="1"/>
</dbReference>
<feature type="chain" id="PRO_5004070436" evidence="3">
    <location>
        <begin position="28"/>
        <end position="518"/>
    </location>
</feature>
<dbReference type="EMBL" id="ANOG01000777">
    <property type="protein sequence ID" value="EMI17593.1"/>
    <property type="molecule type" value="Genomic_DNA"/>
</dbReference>
<dbReference type="InterPro" id="IPR010131">
    <property type="entry name" value="MdtP/NodT-like"/>
</dbReference>
<feature type="coiled-coil region" evidence="2">
    <location>
        <begin position="422"/>
        <end position="456"/>
    </location>
</feature>
<dbReference type="Pfam" id="PF02321">
    <property type="entry name" value="OEP"/>
    <property type="match status" value="2"/>
</dbReference>
<sequence length="518" mass="57190">MHDLRQIPKKRLLLLAILTASAGGCSANRAQIAQLAPSPISADSDTTSAVQMVGNEVPNDDLDTTIRPASYDDATVFAAMDLTLLNEADGSDNEDDVICEAGNQNEPPPNDAENALPLPTSGQPVEYFVGIALAGHPRIQAARHRVAAATNVIPQAKALPDPMLNNTFWPIHDQALQTAGGRVAHQMSLSQGVPWPEKRRAKAAIASREVQIAQAEVDRIEREITESVRIAYYELWYASRAIQIVDETKGLVQDLTRVAEARYRSGGAQQDVLRAESESDRLEDQRIQLTQQKQMAQADLAALLQQPVSMVPEAADDLGISDAPMQLDQLIASAEACSPELQGLAWEIQRDRERQRLACLQKYPDLQVGVNLSILSDDDDVLSGVANGHDNLSFTVGTTLPIWRDKINAGIREAAHRTNSTANRMEAERDSLYGRLRRLLAQADSLIEQRQLYEERIIPRTEKTLQLSVADYRGKRTDFYSLIETYRELLMLETQLARFDATLATTIARIDRTVGCPD</sequence>
<dbReference type="Proteomes" id="UP000011991">
    <property type="component" value="Unassembled WGS sequence"/>
</dbReference>
<evidence type="ECO:0000256" key="2">
    <source>
        <dbReference type="SAM" id="Coils"/>
    </source>
</evidence>
<dbReference type="OrthoDB" id="237666at2"/>
<evidence type="ECO:0000256" key="3">
    <source>
        <dbReference type="SAM" id="SignalP"/>
    </source>
</evidence>
<comment type="similarity">
    <text evidence="1">Belongs to the outer membrane factor (OMF) (TC 1.B.17) family.</text>
</comment>
<evidence type="ECO:0000256" key="1">
    <source>
        <dbReference type="ARBA" id="ARBA00007613"/>
    </source>
</evidence>
<keyword evidence="5" id="KW-1185">Reference proteome</keyword>
<accession>M5RDN8</accession>
<dbReference type="Gene3D" id="1.20.1600.10">
    <property type="entry name" value="Outer membrane efflux proteins (OEP)"/>
    <property type="match status" value="1"/>
</dbReference>
<dbReference type="PANTHER" id="PTHR30203:SF24">
    <property type="entry name" value="BLR4935 PROTEIN"/>
    <property type="match status" value="1"/>
</dbReference>
<dbReference type="RefSeq" id="WP_008703248.1">
    <property type="nucleotide sequence ID" value="NZ_ANOG01000777.1"/>
</dbReference>
<dbReference type="PROSITE" id="PS51257">
    <property type="entry name" value="PROKAR_LIPOPROTEIN"/>
    <property type="match status" value="1"/>
</dbReference>
<dbReference type="SUPFAM" id="SSF56954">
    <property type="entry name" value="Outer membrane efflux proteins (OEP)"/>
    <property type="match status" value="1"/>
</dbReference>
<feature type="coiled-coil region" evidence="2">
    <location>
        <begin position="272"/>
        <end position="306"/>
    </location>
</feature>
<keyword evidence="3" id="KW-0732">Signal</keyword>
<proteinExistence type="inferred from homology"/>
<dbReference type="InterPro" id="IPR003423">
    <property type="entry name" value="OMP_efflux"/>
</dbReference>
<evidence type="ECO:0000313" key="4">
    <source>
        <dbReference type="EMBL" id="EMI17593.1"/>
    </source>
</evidence>